<evidence type="ECO:0000313" key="3">
    <source>
        <dbReference type="Proteomes" id="UP000225963"/>
    </source>
</evidence>
<feature type="compositionally biased region" description="Basic and acidic residues" evidence="1">
    <location>
        <begin position="21"/>
        <end position="32"/>
    </location>
</feature>
<dbReference type="EMBL" id="KT995480">
    <property type="protein sequence ID" value="ALO79483.1"/>
    <property type="molecule type" value="Genomic_DNA"/>
</dbReference>
<evidence type="ECO:0000256" key="1">
    <source>
        <dbReference type="SAM" id="MobiDB-lite"/>
    </source>
</evidence>
<name>A0A0S2MUF9_9CAUD</name>
<accession>A0A0S2MUF9</accession>
<protein>
    <submittedName>
        <fullName evidence="2">Uncharacterized protein</fullName>
    </submittedName>
</protein>
<feature type="region of interest" description="Disordered" evidence="1">
    <location>
        <begin position="1"/>
        <end position="32"/>
    </location>
</feature>
<sequence>MTGFEPANERSTVVRVKPLHHTLETKSNKWSR</sequence>
<dbReference type="Proteomes" id="UP000225963">
    <property type="component" value="Segment"/>
</dbReference>
<reference evidence="3" key="1">
    <citation type="submission" date="2015-11" db="EMBL/GenBank/DDBJ databases">
        <authorList>
            <person name="Sharaf A."/>
            <person name="Marie M.E."/>
            <person name="Esson H."/>
            <person name="El-Afifi I.S."/>
            <person name="Hammad M.A."/>
        </authorList>
    </citation>
    <scope>NUCLEOTIDE SEQUENCE [LARGE SCALE GENOMIC DNA]</scope>
</reference>
<organism evidence="2 3">
    <name type="scientific">Bacillus phage BM15</name>
    <dbReference type="NCBI Taxonomy" id="1755680"/>
    <lineage>
        <taxon>Viruses</taxon>
        <taxon>Duplodnaviria</taxon>
        <taxon>Heunggongvirae</taxon>
        <taxon>Uroviricota</taxon>
        <taxon>Caudoviricetes</taxon>
        <taxon>Herelleviridae</taxon>
        <taxon>Bastillevirinae</taxon>
        <taxon>Caeruleovirus</taxon>
        <taxon>Caeruleovirus BM15</taxon>
    </lineage>
</organism>
<proteinExistence type="predicted"/>
<gene>
    <name evidence="2" type="ORF">BM10_72</name>
</gene>
<evidence type="ECO:0000313" key="2">
    <source>
        <dbReference type="EMBL" id="ALO79483.1"/>
    </source>
</evidence>
<keyword evidence="3" id="KW-1185">Reference proteome</keyword>